<feature type="domain" description="RCK N-terminal" evidence="16">
    <location>
        <begin position="295"/>
        <end position="409"/>
    </location>
</feature>
<dbReference type="Pfam" id="PF07885">
    <property type="entry name" value="Ion_trans_2"/>
    <property type="match status" value="1"/>
</dbReference>
<evidence type="ECO:0000259" key="15">
    <source>
        <dbReference type="Pfam" id="PF07885"/>
    </source>
</evidence>
<evidence type="ECO:0000256" key="10">
    <source>
        <dbReference type="ARBA" id="ARBA00023303"/>
    </source>
</evidence>
<dbReference type="InterPro" id="IPR003929">
    <property type="entry name" value="K_chnl_BK_asu"/>
</dbReference>
<dbReference type="RefSeq" id="XP_015652226.1">
    <property type="nucleotide sequence ID" value="XM_015809290.1"/>
</dbReference>
<feature type="domain" description="Calcium-activated potassium channel BK alpha subunit" evidence="14">
    <location>
        <begin position="429"/>
        <end position="517"/>
    </location>
</feature>
<evidence type="ECO:0000256" key="5">
    <source>
        <dbReference type="ARBA" id="ARBA00022826"/>
    </source>
</evidence>
<feature type="transmembrane region" description="Helical" evidence="13">
    <location>
        <begin position="245"/>
        <end position="264"/>
    </location>
</feature>
<dbReference type="Proteomes" id="UP000037923">
    <property type="component" value="Unassembled WGS sequence"/>
</dbReference>
<keyword evidence="3" id="KW-0633">Potassium transport</keyword>
<dbReference type="AlphaFoldDB" id="A0A0M9FQ91"/>
<evidence type="ECO:0000259" key="16">
    <source>
        <dbReference type="Pfam" id="PF22614"/>
    </source>
</evidence>
<dbReference type="PANTHER" id="PTHR10027:SF37">
    <property type="entry name" value="CHANNEL (CAKC), PUTATIVE-RELATED"/>
    <property type="match status" value="1"/>
</dbReference>
<evidence type="ECO:0000256" key="3">
    <source>
        <dbReference type="ARBA" id="ARBA00022538"/>
    </source>
</evidence>
<dbReference type="PANTHER" id="PTHR10027">
    <property type="entry name" value="CALCIUM-ACTIVATED POTASSIUM CHANNEL ALPHA CHAIN"/>
    <property type="match status" value="1"/>
</dbReference>
<feature type="transmembrane region" description="Helical" evidence="13">
    <location>
        <begin position="94"/>
        <end position="114"/>
    </location>
</feature>
<keyword evidence="8" id="KW-0406">Ion transport</keyword>
<dbReference type="VEuPathDB" id="TriTrypDB:LpyrH10_33_0790"/>
<dbReference type="InterPro" id="IPR047871">
    <property type="entry name" value="K_chnl_Slo-like"/>
</dbReference>
<keyword evidence="18" id="KW-1185">Reference proteome</keyword>
<keyword evidence="9 13" id="KW-0472">Membrane</keyword>
<sequence length="622" mass="71461">MEKYAHLLGLKRLGLWRRADRPDVFVDKHYSRDNHVRSVRKFVEFLDQRHSNVSIVGLLTHLVMETVSVAFYVWTSQVSAATSVREFEWNVPVFIVEVALNIIFLLEWFALFLFEQDKTAYLVSWLSLVNAMTSVPMIVIGCGAIHHTSWRSGWVPMYLRVWWMHDCLIVLIDYPIIAQHMVDIWREMVRFFIHVFAVLCTCIGTHQIVESCTGHYMDLYDSLYMMVVGFGTIGYGDVTPLTTPARLFMIVFLIIGISFFLPMFQRLAIIAERGQLYNTFNGGGSATWLLSEWRHQHVIICGQFSDLAVDLLLKNFYAGWRMYLDTCIVLMSPEEHSAEVRLMANLPWLKGRVTLMVGDPARSSDLDRAKARHADAIFLFGDARSSAYYQDYTTIAQSMAVSLYDRDLPQHLLLRRNRTVKQIGPYAASVLECERLLHHLLGLSMAHPGVVPLVVNLLRTYESLPMDTTLSRHWVEQYEYSLRNDLYGLEIPDALRGREFRLLARAFFEKDVTLIGILNVRNVVQLNPRELIPNAKKLLLIAKTIKVAQDATDAISRNYEQTFGEEMLVAPDLDEHDRRKRRRLLTHRSSSLSDEEMEEEEEEGGGGRGEGEGDLRSTEAQS</sequence>
<comment type="catalytic activity">
    <reaction evidence="11">
        <text>K(+)(in) = K(+)(out)</text>
        <dbReference type="Rhea" id="RHEA:29463"/>
        <dbReference type="ChEBI" id="CHEBI:29103"/>
    </reaction>
</comment>
<dbReference type="InterPro" id="IPR003148">
    <property type="entry name" value="RCK_N"/>
</dbReference>
<feature type="domain" description="Potassium channel" evidence="15">
    <location>
        <begin position="198"/>
        <end position="270"/>
    </location>
</feature>
<comment type="subcellular location">
    <subcellularLocation>
        <location evidence="1">Membrane</location>
        <topology evidence="1">Multi-pass membrane protein</topology>
    </subcellularLocation>
</comment>
<dbReference type="GO" id="GO:0016020">
    <property type="term" value="C:membrane"/>
    <property type="evidence" value="ECO:0007669"/>
    <property type="project" value="UniProtKB-SubCell"/>
</dbReference>
<evidence type="ECO:0000256" key="4">
    <source>
        <dbReference type="ARBA" id="ARBA00022692"/>
    </source>
</evidence>
<name>A0A0M9FQ91_LEPPY</name>
<evidence type="ECO:0000256" key="1">
    <source>
        <dbReference type="ARBA" id="ARBA00004141"/>
    </source>
</evidence>
<feature type="transmembrane region" description="Helical" evidence="13">
    <location>
        <begin position="121"/>
        <end position="146"/>
    </location>
</feature>
<evidence type="ECO:0000259" key="14">
    <source>
        <dbReference type="Pfam" id="PF03493"/>
    </source>
</evidence>
<feature type="region of interest" description="Disordered" evidence="12">
    <location>
        <begin position="579"/>
        <end position="622"/>
    </location>
</feature>
<keyword evidence="4 13" id="KW-0812">Transmembrane</keyword>
<feature type="transmembrane region" description="Helical" evidence="13">
    <location>
        <begin position="55"/>
        <end position="74"/>
    </location>
</feature>
<dbReference type="Gene3D" id="1.10.287.70">
    <property type="match status" value="1"/>
</dbReference>
<evidence type="ECO:0000256" key="2">
    <source>
        <dbReference type="ARBA" id="ARBA00022448"/>
    </source>
</evidence>
<evidence type="ECO:0000256" key="8">
    <source>
        <dbReference type="ARBA" id="ARBA00023065"/>
    </source>
</evidence>
<evidence type="ECO:0000256" key="6">
    <source>
        <dbReference type="ARBA" id="ARBA00022958"/>
    </source>
</evidence>
<dbReference type="InterPro" id="IPR013099">
    <property type="entry name" value="K_chnl_dom"/>
</dbReference>
<organism evidence="17 18">
    <name type="scientific">Leptomonas pyrrhocoris</name>
    <name type="common">Firebug parasite</name>
    <dbReference type="NCBI Taxonomy" id="157538"/>
    <lineage>
        <taxon>Eukaryota</taxon>
        <taxon>Discoba</taxon>
        <taxon>Euglenozoa</taxon>
        <taxon>Kinetoplastea</taxon>
        <taxon>Metakinetoplastina</taxon>
        <taxon>Trypanosomatida</taxon>
        <taxon>Trypanosomatidae</taxon>
        <taxon>Leishmaniinae</taxon>
        <taxon>Leptomonas</taxon>
    </lineage>
</organism>
<evidence type="ECO:0000256" key="9">
    <source>
        <dbReference type="ARBA" id="ARBA00023136"/>
    </source>
</evidence>
<dbReference type="SUPFAM" id="SSF81324">
    <property type="entry name" value="Voltage-gated potassium channels"/>
    <property type="match status" value="1"/>
</dbReference>
<dbReference type="Pfam" id="PF03493">
    <property type="entry name" value="BK_channel_a"/>
    <property type="match status" value="1"/>
</dbReference>
<protein>
    <submittedName>
        <fullName evidence="17">Putative calcium/potassium channel (CAKC)</fullName>
    </submittedName>
</protein>
<gene>
    <name evidence="17" type="ORF">ABB37_09671</name>
</gene>
<keyword evidence="5" id="KW-0631">Potassium channel</keyword>
<evidence type="ECO:0000313" key="17">
    <source>
        <dbReference type="EMBL" id="KPA73787.1"/>
    </source>
</evidence>
<feature type="transmembrane region" description="Helical" evidence="13">
    <location>
        <begin position="158"/>
        <end position="177"/>
    </location>
</feature>
<proteinExistence type="predicted"/>
<reference evidence="17 18" key="1">
    <citation type="submission" date="2015-07" db="EMBL/GenBank/DDBJ databases">
        <title>High-quality genome of monoxenous trypanosomatid Leptomonas pyrrhocoris.</title>
        <authorList>
            <person name="Flegontov P."/>
            <person name="Butenko A."/>
            <person name="Firsov S."/>
            <person name="Vlcek C."/>
            <person name="Logacheva M.D."/>
            <person name="Field M."/>
            <person name="Filatov D."/>
            <person name="Flegontova O."/>
            <person name="Gerasimov E."/>
            <person name="Jackson A.P."/>
            <person name="Kelly S."/>
            <person name="Opperdoes F."/>
            <person name="O'Reilly A."/>
            <person name="Votypka J."/>
            <person name="Yurchenko V."/>
            <person name="Lukes J."/>
        </authorList>
    </citation>
    <scope>NUCLEOTIDE SEQUENCE [LARGE SCALE GENOMIC DNA]</scope>
    <source>
        <strain evidence="17">H10</strain>
    </source>
</reference>
<evidence type="ECO:0000256" key="7">
    <source>
        <dbReference type="ARBA" id="ARBA00022989"/>
    </source>
</evidence>
<comment type="caution">
    <text evidence="17">The sequence shown here is derived from an EMBL/GenBank/DDBJ whole genome shotgun (WGS) entry which is preliminary data.</text>
</comment>
<keyword evidence="10 17" id="KW-0407">Ion channel</keyword>
<accession>A0A0M9FQ91</accession>
<dbReference type="OMA" id="CCARIVS"/>
<dbReference type="Gene3D" id="3.40.50.720">
    <property type="entry name" value="NAD(P)-binding Rossmann-like Domain"/>
    <property type="match status" value="1"/>
</dbReference>
<evidence type="ECO:0000256" key="13">
    <source>
        <dbReference type="SAM" id="Phobius"/>
    </source>
</evidence>
<feature type="compositionally biased region" description="Basic and acidic residues" evidence="12">
    <location>
        <begin position="609"/>
        <end position="622"/>
    </location>
</feature>
<evidence type="ECO:0000256" key="11">
    <source>
        <dbReference type="ARBA" id="ARBA00034430"/>
    </source>
</evidence>
<dbReference type="GeneID" id="26909954"/>
<keyword evidence="6" id="KW-0630">Potassium</keyword>
<feature type="compositionally biased region" description="Acidic residues" evidence="12">
    <location>
        <begin position="593"/>
        <end position="604"/>
    </location>
</feature>
<evidence type="ECO:0000313" key="18">
    <source>
        <dbReference type="Proteomes" id="UP000037923"/>
    </source>
</evidence>
<keyword evidence="2" id="KW-0813">Transport</keyword>
<dbReference type="OrthoDB" id="257992at2759"/>
<dbReference type="Pfam" id="PF22614">
    <property type="entry name" value="Slo-like_RCK"/>
    <property type="match status" value="1"/>
</dbReference>
<dbReference type="GO" id="GO:0005267">
    <property type="term" value="F:potassium channel activity"/>
    <property type="evidence" value="ECO:0007669"/>
    <property type="project" value="UniProtKB-KW"/>
</dbReference>
<feature type="transmembrane region" description="Helical" evidence="13">
    <location>
        <begin position="189"/>
        <end position="209"/>
    </location>
</feature>
<keyword evidence="7 13" id="KW-1133">Transmembrane helix</keyword>
<evidence type="ECO:0000256" key="12">
    <source>
        <dbReference type="SAM" id="MobiDB-lite"/>
    </source>
</evidence>
<dbReference type="EMBL" id="LGTL01000033">
    <property type="protein sequence ID" value="KPA73787.1"/>
    <property type="molecule type" value="Genomic_DNA"/>
</dbReference>